<proteinExistence type="predicted"/>
<feature type="transmembrane region" description="Helical" evidence="1">
    <location>
        <begin position="414"/>
        <end position="438"/>
    </location>
</feature>
<feature type="transmembrane region" description="Helical" evidence="1">
    <location>
        <begin position="129"/>
        <end position="147"/>
    </location>
</feature>
<evidence type="ECO:0000256" key="1">
    <source>
        <dbReference type="SAM" id="Phobius"/>
    </source>
</evidence>
<protein>
    <recommendedName>
        <fullName evidence="4">Glycosyltransferase RgtA/B/C/D-like domain-containing protein</fullName>
    </recommendedName>
</protein>
<evidence type="ECO:0000313" key="2">
    <source>
        <dbReference type="EMBL" id="CUS02296.2"/>
    </source>
</evidence>
<feature type="transmembrane region" description="Helical" evidence="1">
    <location>
        <begin position="96"/>
        <end position="117"/>
    </location>
</feature>
<feature type="transmembrane region" description="Helical" evidence="1">
    <location>
        <begin position="353"/>
        <end position="375"/>
    </location>
</feature>
<accession>A0A160SYE1</accession>
<feature type="transmembrane region" description="Helical" evidence="1">
    <location>
        <begin position="159"/>
        <end position="179"/>
    </location>
</feature>
<dbReference type="Proteomes" id="UP000215027">
    <property type="component" value="Chromosome I"/>
</dbReference>
<gene>
    <name evidence="2" type="ORF">CFX0092_A0415</name>
</gene>
<keyword evidence="1" id="KW-0472">Membrane</keyword>
<keyword evidence="1" id="KW-0812">Transmembrane</keyword>
<keyword evidence="1" id="KW-1133">Transmembrane helix</keyword>
<keyword evidence="3" id="KW-1185">Reference proteome</keyword>
<evidence type="ECO:0008006" key="4">
    <source>
        <dbReference type="Google" id="ProtNLM"/>
    </source>
</evidence>
<evidence type="ECO:0000313" key="3">
    <source>
        <dbReference type="Proteomes" id="UP000215027"/>
    </source>
</evidence>
<dbReference type="EMBL" id="LN890655">
    <property type="protein sequence ID" value="CUS02296.2"/>
    <property type="molecule type" value="Genomic_DNA"/>
</dbReference>
<reference evidence="2" key="1">
    <citation type="submission" date="2016-01" db="EMBL/GenBank/DDBJ databases">
        <authorList>
            <person name="Mcilroy J.S."/>
            <person name="Karst M S."/>
            <person name="Albertsen M."/>
        </authorList>
    </citation>
    <scope>NUCLEOTIDE SEQUENCE</scope>
    <source>
        <strain evidence="2">Cfx-K</strain>
    </source>
</reference>
<feature type="transmembrane region" description="Helical" evidence="1">
    <location>
        <begin position="202"/>
        <end position="220"/>
    </location>
</feature>
<organism evidence="2 3">
    <name type="scientific">Candidatus Promineifilum breve</name>
    <dbReference type="NCBI Taxonomy" id="1806508"/>
    <lineage>
        <taxon>Bacteria</taxon>
        <taxon>Bacillati</taxon>
        <taxon>Chloroflexota</taxon>
        <taxon>Ardenticatenia</taxon>
        <taxon>Candidatus Promineifilales</taxon>
        <taxon>Candidatus Promineifilaceae</taxon>
        <taxon>Candidatus Promineifilum</taxon>
    </lineage>
</organism>
<feature type="transmembrane region" description="Helical" evidence="1">
    <location>
        <begin position="232"/>
        <end position="253"/>
    </location>
</feature>
<feature type="transmembrane region" description="Helical" evidence="1">
    <location>
        <begin position="309"/>
        <end position="341"/>
    </location>
</feature>
<feature type="transmembrane region" description="Helical" evidence="1">
    <location>
        <begin position="381"/>
        <end position="402"/>
    </location>
</feature>
<dbReference type="KEGG" id="pbf:CFX0092_A0415"/>
<name>A0A160SYE1_9CHLR</name>
<dbReference type="AlphaFoldDB" id="A0A160SYE1"/>
<sequence>MFALSVSSMKGDAPTFDEQGFLVRGLAYLRGEANGGNRHMRVGHPLGLNALNAALLVNDPTVRLPSDDPSWQATSFHRPAELFLWEIGNDVAHVMFLARLPTIWLGLLLAAVGGRWAAEMTRQRRNEGMGRASPAVAGIVTLLLLAFDPNIMAHTRLVTTDLGLAAAAGLAGFTLWRFMRWPGWGRAAVAGVGLGLLLNTKFTALLFLPFFAVLLVLAFIRYRRETRAHRPLWPILVMGVVAYPLIALLTLWAGHGFQVGPLDAPLPVIGPVNAALPLAHYLDQLLDIGNRLAVSTPSFLLGQYSDSGWWFYFPVAFLLKTPLPVLILLGGSLACLVLLLVRREMGPMWFDVVALLLPPAGFFAIALTTSVNLGYRHLLPILPFLYVFIGVVAGGAFCAIAGRFQLWRVRLSGALLAWLVIASIWIYPHYLAFFNLLIGGPDNGWRALVDSNLDWGQDLARLTDWLAAREIDPVWLSYFGEARPDYYGIGYRGLDSFPPRLMNPLARPFYPHDPAPGWYAISATTLQGVHFADHDLFAFFRARPPAAKIGYSVFLYEQPAHGEPVDLLLGNIQVDEIVPQDFALLGTNDVTLRWFDPQSAVILPDGARDSWLALDNQPVHPLLLPYLGVEGQTPAAVGEGYTLFSVNLPPFAPGEEGIALRLDDGEIRFAGAPTFEQHDALTVVTAWRQVGNPRPLQIFVHVLDESGALVAQWDGLDAAWEGWRPGDRLIHVHEVALMDVAPGDYRVVTGLYDPENLERWRSASGADAIELGTITVP</sequence>